<sequence length="98" mass="10600">MTPFALTWMVDMIADVLTGRTAQGIASTMEKLSTMVRFGCWKMTGVPKGKLTVGHCLAQRWSVNSVSSPRTSAARAVSPTLARLTPSAMTSPKLAWTR</sequence>
<dbReference type="Proteomes" id="UP000242450">
    <property type="component" value="Chromosome 3"/>
</dbReference>
<organism evidence="1 2">
    <name type="scientific">Cervus elaphus hippelaphus</name>
    <name type="common">European red deer</name>
    <dbReference type="NCBI Taxonomy" id="46360"/>
    <lineage>
        <taxon>Eukaryota</taxon>
        <taxon>Metazoa</taxon>
        <taxon>Chordata</taxon>
        <taxon>Craniata</taxon>
        <taxon>Vertebrata</taxon>
        <taxon>Euteleostomi</taxon>
        <taxon>Mammalia</taxon>
        <taxon>Eutheria</taxon>
        <taxon>Laurasiatheria</taxon>
        <taxon>Artiodactyla</taxon>
        <taxon>Ruminantia</taxon>
        <taxon>Pecora</taxon>
        <taxon>Cervidae</taxon>
        <taxon>Cervinae</taxon>
        <taxon>Cervus</taxon>
    </lineage>
</organism>
<accession>A0A212DFK3</accession>
<evidence type="ECO:0000313" key="1">
    <source>
        <dbReference type="EMBL" id="OWK17027.1"/>
    </source>
</evidence>
<proteinExistence type="predicted"/>
<comment type="caution">
    <text evidence="1">The sequence shown here is derived from an EMBL/GenBank/DDBJ whole genome shotgun (WGS) entry which is preliminary data.</text>
</comment>
<evidence type="ECO:0000313" key="2">
    <source>
        <dbReference type="Proteomes" id="UP000242450"/>
    </source>
</evidence>
<dbReference type="EMBL" id="MKHE01000003">
    <property type="protein sequence ID" value="OWK17027.1"/>
    <property type="molecule type" value="Genomic_DNA"/>
</dbReference>
<name>A0A212DFK3_CEREH</name>
<dbReference type="AlphaFoldDB" id="A0A212DFK3"/>
<keyword evidence="2" id="KW-1185">Reference proteome</keyword>
<reference evidence="1 2" key="1">
    <citation type="journal article" date="2018" name="Mol. Genet. Genomics">
        <title>The red deer Cervus elaphus genome CerEla1.0: sequencing, annotating, genes, and chromosomes.</title>
        <authorList>
            <person name="Bana N.A."/>
            <person name="Nyiri A."/>
            <person name="Nagy J."/>
            <person name="Frank K."/>
            <person name="Nagy T."/>
            <person name="Steger V."/>
            <person name="Schiller M."/>
            <person name="Lakatos P."/>
            <person name="Sugar L."/>
            <person name="Horn P."/>
            <person name="Barta E."/>
            <person name="Orosz L."/>
        </authorList>
    </citation>
    <scope>NUCLEOTIDE SEQUENCE [LARGE SCALE GENOMIC DNA]</scope>
    <source>
        <strain evidence="1">Hungarian</strain>
    </source>
</reference>
<protein>
    <submittedName>
        <fullName evidence="1">Uncharacterized protein</fullName>
    </submittedName>
</protein>
<gene>
    <name evidence="1" type="ORF">Celaphus_00011575</name>
</gene>